<dbReference type="EMBL" id="GBYB01003654">
    <property type="protein sequence ID" value="JAG73421.1"/>
    <property type="molecule type" value="Transcribed_RNA"/>
</dbReference>
<name>A0A0C9QJF4_9HYME</name>
<reference evidence="1" key="1">
    <citation type="submission" date="2015-01" db="EMBL/GenBank/DDBJ databases">
        <title>Transcriptome Assembly of Fopius arisanus.</title>
        <authorList>
            <person name="Geib S."/>
        </authorList>
    </citation>
    <scope>NUCLEOTIDE SEQUENCE</scope>
</reference>
<protein>
    <submittedName>
        <fullName evidence="1">SPPL2A protein</fullName>
    </submittedName>
</protein>
<organism evidence="1">
    <name type="scientific">Fopius arisanus</name>
    <dbReference type="NCBI Taxonomy" id="64838"/>
    <lineage>
        <taxon>Eukaryota</taxon>
        <taxon>Metazoa</taxon>
        <taxon>Ecdysozoa</taxon>
        <taxon>Arthropoda</taxon>
        <taxon>Hexapoda</taxon>
        <taxon>Insecta</taxon>
        <taxon>Pterygota</taxon>
        <taxon>Neoptera</taxon>
        <taxon>Endopterygota</taxon>
        <taxon>Hymenoptera</taxon>
        <taxon>Apocrita</taxon>
        <taxon>Ichneumonoidea</taxon>
        <taxon>Braconidae</taxon>
        <taxon>Opiinae</taxon>
        <taxon>Fopius</taxon>
    </lineage>
</organism>
<gene>
    <name evidence="1" type="primary">SPPL2A</name>
    <name evidence="1" type="ORF">g.6909</name>
</gene>
<proteinExistence type="predicted"/>
<accession>A0A0C9QJF4</accession>
<evidence type="ECO:0000313" key="1">
    <source>
        <dbReference type="EMBL" id="JAG73421.1"/>
    </source>
</evidence>
<sequence>MNLKRKFIHAEGAAAATWREGPERQRAQERRANQTGAAAAWEIIIPLINKSLFRRGQPTLLFLGPYESMALSISWRKNYWRDQSCSGYRKDSNGANYLDLQKY</sequence>
<dbReference type="AlphaFoldDB" id="A0A0C9QJF4"/>